<dbReference type="PANTHER" id="PTHR34310:SF8">
    <property type="entry name" value="CONSERVED PROTEIN"/>
    <property type="match status" value="1"/>
</dbReference>
<dbReference type="RefSeq" id="WP_349804160.1">
    <property type="nucleotide sequence ID" value="NZ_JBEGDP010000005.1"/>
</dbReference>
<evidence type="ECO:0000313" key="2">
    <source>
        <dbReference type="EMBL" id="MEQ7846931.1"/>
    </source>
</evidence>
<protein>
    <submittedName>
        <fullName evidence="2">DUF427 domain-containing protein</fullName>
    </submittedName>
</protein>
<keyword evidence="3" id="KW-1185">Reference proteome</keyword>
<organism evidence="2 3">
    <name type="scientific">Nocardioides kribbensis</name>
    <dbReference type="NCBI Taxonomy" id="305517"/>
    <lineage>
        <taxon>Bacteria</taxon>
        <taxon>Bacillati</taxon>
        <taxon>Actinomycetota</taxon>
        <taxon>Actinomycetes</taxon>
        <taxon>Propionibacteriales</taxon>
        <taxon>Nocardioidaceae</taxon>
        <taxon>Nocardioides</taxon>
    </lineage>
</organism>
<proteinExistence type="predicted"/>
<dbReference type="InterPro" id="IPR007361">
    <property type="entry name" value="DUF427"/>
</dbReference>
<comment type="caution">
    <text evidence="2">The sequence shown here is derived from an EMBL/GenBank/DDBJ whole genome shotgun (WGS) entry which is preliminary data.</text>
</comment>
<evidence type="ECO:0000259" key="1">
    <source>
        <dbReference type="Pfam" id="PF04248"/>
    </source>
</evidence>
<dbReference type="EMBL" id="JBEGDP010000005">
    <property type="protein sequence ID" value="MEQ7846931.1"/>
    <property type="molecule type" value="Genomic_DNA"/>
</dbReference>
<name>A0ABV1NWQ2_9ACTN</name>
<dbReference type="Pfam" id="PF04248">
    <property type="entry name" value="NTP_transf_9"/>
    <property type="match status" value="1"/>
</dbReference>
<evidence type="ECO:0000313" key="3">
    <source>
        <dbReference type="Proteomes" id="UP001482520"/>
    </source>
</evidence>
<dbReference type="InterPro" id="IPR038694">
    <property type="entry name" value="DUF427_sf"/>
</dbReference>
<dbReference type="Gene3D" id="2.170.150.40">
    <property type="entry name" value="Domain of unknown function (DUF427)"/>
    <property type="match status" value="1"/>
</dbReference>
<reference evidence="2 3" key="1">
    <citation type="submission" date="2024-02" db="EMBL/GenBank/DDBJ databases">
        <title>Full genome sequence of Nocardioides kribbensis.</title>
        <authorList>
            <person name="Poletto B.L."/>
            <person name="Silva G."/>
            <person name="Galante D."/>
            <person name="Campos K.R."/>
            <person name="Santos M.B.N."/>
            <person name="Sacchi C.T."/>
        </authorList>
    </citation>
    <scope>NUCLEOTIDE SEQUENCE [LARGE SCALE GENOMIC DNA]</scope>
    <source>
        <strain evidence="2 3">O4R</strain>
    </source>
</reference>
<accession>A0ABV1NWQ2</accession>
<feature type="domain" description="DUF427" evidence="1">
    <location>
        <begin position="24"/>
        <end position="116"/>
    </location>
</feature>
<sequence>MSTRPVKVPDASHPISVTATGQPVTVSVDGHVVARTDAALSLAEAGYPPVQYVPIGDVDPLVLTRTEHATYCPYKGDAGYYSLVVGGRTLENKVWTYDAPYPAVAEIAGHVAFYPDVVDVRVG</sequence>
<dbReference type="PANTHER" id="PTHR34310">
    <property type="entry name" value="DUF427 DOMAIN PROTEIN (AFU_ORTHOLOGUE AFUA_3G02220)"/>
    <property type="match status" value="1"/>
</dbReference>
<dbReference type="Proteomes" id="UP001482520">
    <property type="component" value="Unassembled WGS sequence"/>
</dbReference>
<gene>
    <name evidence="2" type="ORF">V6R90_06535</name>
</gene>